<evidence type="ECO:0000256" key="6">
    <source>
        <dbReference type="ARBA" id="ARBA00023175"/>
    </source>
</evidence>
<feature type="compositionally biased region" description="Polar residues" evidence="11">
    <location>
        <begin position="348"/>
        <end position="357"/>
    </location>
</feature>
<dbReference type="GO" id="GO:0007018">
    <property type="term" value="P:microtubule-based movement"/>
    <property type="evidence" value="ECO:0007669"/>
    <property type="project" value="InterPro"/>
</dbReference>
<feature type="compositionally biased region" description="Polar residues" evidence="11">
    <location>
        <begin position="645"/>
        <end position="658"/>
    </location>
</feature>
<evidence type="ECO:0000256" key="7">
    <source>
        <dbReference type="ARBA" id="ARBA00023212"/>
    </source>
</evidence>
<feature type="region of interest" description="Disordered" evidence="11">
    <location>
        <begin position="631"/>
        <end position="676"/>
    </location>
</feature>
<name>A0AAW2I7M8_9NEOP</name>
<keyword evidence="4 8" id="KW-0067">ATP-binding</keyword>
<dbReference type="Pfam" id="PF00225">
    <property type="entry name" value="Kinesin"/>
    <property type="match status" value="1"/>
</dbReference>
<dbReference type="Gene3D" id="3.40.850.10">
    <property type="entry name" value="Kinesin motor domain"/>
    <property type="match status" value="1"/>
</dbReference>
<comment type="caution">
    <text evidence="13">The sequence shown here is derived from an EMBL/GenBank/DDBJ whole genome shotgun (WGS) entry which is preliminary data.</text>
</comment>
<evidence type="ECO:0000256" key="5">
    <source>
        <dbReference type="ARBA" id="ARBA00023054"/>
    </source>
</evidence>
<evidence type="ECO:0000256" key="3">
    <source>
        <dbReference type="ARBA" id="ARBA00022741"/>
    </source>
</evidence>
<keyword evidence="5 10" id="KW-0175">Coiled coil</keyword>
<keyword evidence="2 9" id="KW-0493">Microtubule</keyword>
<comment type="subcellular location">
    <subcellularLocation>
        <location evidence="1">Cytoplasm</location>
        <location evidence="1">Cytoskeleton</location>
    </subcellularLocation>
</comment>
<evidence type="ECO:0000256" key="4">
    <source>
        <dbReference type="ARBA" id="ARBA00022840"/>
    </source>
</evidence>
<keyword evidence="7" id="KW-0206">Cytoskeleton</keyword>
<keyword evidence="6 8" id="KW-0505">Motor protein</keyword>
<dbReference type="PANTHER" id="PTHR47968:SF13">
    <property type="entry name" value="KINESIN-LIKE PROTEIN KIF19 ISOFORM X1"/>
    <property type="match status" value="1"/>
</dbReference>
<evidence type="ECO:0000259" key="12">
    <source>
        <dbReference type="PROSITE" id="PS50067"/>
    </source>
</evidence>
<organism evidence="13">
    <name type="scientific">Menopon gallinae</name>
    <name type="common">poultry shaft louse</name>
    <dbReference type="NCBI Taxonomy" id="328185"/>
    <lineage>
        <taxon>Eukaryota</taxon>
        <taxon>Metazoa</taxon>
        <taxon>Ecdysozoa</taxon>
        <taxon>Arthropoda</taxon>
        <taxon>Hexapoda</taxon>
        <taxon>Insecta</taxon>
        <taxon>Pterygota</taxon>
        <taxon>Neoptera</taxon>
        <taxon>Paraneoptera</taxon>
        <taxon>Psocodea</taxon>
        <taxon>Troctomorpha</taxon>
        <taxon>Phthiraptera</taxon>
        <taxon>Amblycera</taxon>
        <taxon>Menoponidae</taxon>
        <taxon>Menopon</taxon>
    </lineage>
</organism>
<dbReference type="GO" id="GO:0005874">
    <property type="term" value="C:microtubule"/>
    <property type="evidence" value="ECO:0007669"/>
    <property type="project" value="UniProtKB-KW"/>
</dbReference>
<dbReference type="SMART" id="SM00129">
    <property type="entry name" value="KISc"/>
    <property type="match status" value="1"/>
</dbReference>
<evidence type="ECO:0000256" key="8">
    <source>
        <dbReference type="PROSITE-ProRule" id="PRU00283"/>
    </source>
</evidence>
<feature type="region of interest" description="Disordered" evidence="11">
    <location>
        <begin position="342"/>
        <end position="365"/>
    </location>
</feature>
<evidence type="ECO:0000256" key="11">
    <source>
        <dbReference type="SAM" id="MobiDB-lite"/>
    </source>
</evidence>
<dbReference type="PANTHER" id="PTHR47968">
    <property type="entry name" value="CENTROMERE PROTEIN E"/>
    <property type="match status" value="1"/>
</dbReference>
<dbReference type="GO" id="GO:0005524">
    <property type="term" value="F:ATP binding"/>
    <property type="evidence" value="ECO:0007669"/>
    <property type="project" value="UniProtKB-UniRule"/>
</dbReference>
<dbReference type="PRINTS" id="PR00380">
    <property type="entry name" value="KINESINHEAVY"/>
</dbReference>
<evidence type="ECO:0000256" key="2">
    <source>
        <dbReference type="ARBA" id="ARBA00022701"/>
    </source>
</evidence>
<dbReference type="PROSITE" id="PS00411">
    <property type="entry name" value="KINESIN_MOTOR_1"/>
    <property type="match status" value="1"/>
</dbReference>
<dbReference type="InterPro" id="IPR027640">
    <property type="entry name" value="Kinesin-like_fam"/>
</dbReference>
<dbReference type="InterPro" id="IPR027417">
    <property type="entry name" value="P-loop_NTPase"/>
</dbReference>
<feature type="coiled-coil region" evidence="10">
    <location>
        <begin position="474"/>
        <end position="505"/>
    </location>
</feature>
<dbReference type="PROSITE" id="PS50067">
    <property type="entry name" value="KINESIN_MOTOR_2"/>
    <property type="match status" value="1"/>
</dbReference>
<comment type="similarity">
    <text evidence="8 9">Belongs to the TRAFAC class myosin-kinesin ATPase superfamily. Kinesin family.</text>
</comment>
<dbReference type="SUPFAM" id="SSF52540">
    <property type="entry name" value="P-loop containing nucleoside triphosphate hydrolases"/>
    <property type="match status" value="1"/>
</dbReference>
<dbReference type="FunFam" id="3.40.850.10:FF:000056">
    <property type="entry name" value="Kinesin-like protein"/>
    <property type="match status" value="1"/>
</dbReference>
<dbReference type="GO" id="GO:0003777">
    <property type="term" value="F:microtubule motor activity"/>
    <property type="evidence" value="ECO:0007669"/>
    <property type="project" value="InterPro"/>
</dbReference>
<evidence type="ECO:0000313" key="13">
    <source>
        <dbReference type="EMBL" id="KAL0278360.1"/>
    </source>
</evidence>
<dbReference type="InterPro" id="IPR019821">
    <property type="entry name" value="Kinesin_motor_CS"/>
</dbReference>
<dbReference type="EMBL" id="JARGDH010000001">
    <property type="protein sequence ID" value="KAL0278360.1"/>
    <property type="molecule type" value="Genomic_DNA"/>
</dbReference>
<proteinExistence type="inferred from homology"/>
<dbReference type="InterPro" id="IPR001752">
    <property type="entry name" value="Kinesin_motor_dom"/>
</dbReference>
<dbReference type="GO" id="GO:0008017">
    <property type="term" value="F:microtubule binding"/>
    <property type="evidence" value="ECO:0007669"/>
    <property type="project" value="InterPro"/>
</dbReference>
<evidence type="ECO:0000256" key="9">
    <source>
        <dbReference type="RuleBase" id="RU000394"/>
    </source>
</evidence>
<protein>
    <recommendedName>
        <fullName evidence="9">Kinesin-like protein</fullName>
    </recommendedName>
</protein>
<evidence type="ECO:0000256" key="1">
    <source>
        <dbReference type="ARBA" id="ARBA00004245"/>
    </source>
</evidence>
<evidence type="ECO:0000256" key="10">
    <source>
        <dbReference type="SAM" id="Coils"/>
    </source>
</evidence>
<reference evidence="13" key="1">
    <citation type="journal article" date="2024" name="Gigascience">
        <title>Chromosome-level genome of the poultry shaft louse Menopon gallinae provides insight into the host-switching and adaptive evolution of parasitic lice.</title>
        <authorList>
            <person name="Xu Y."/>
            <person name="Ma L."/>
            <person name="Liu S."/>
            <person name="Liang Y."/>
            <person name="Liu Q."/>
            <person name="He Z."/>
            <person name="Tian L."/>
            <person name="Duan Y."/>
            <person name="Cai W."/>
            <person name="Li H."/>
            <person name="Song F."/>
        </authorList>
    </citation>
    <scope>NUCLEOTIDE SEQUENCE</scope>
    <source>
        <strain evidence="13">Cailab_2023a</strain>
    </source>
</reference>
<dbReference type="AlphaFoldDB" id="A0AAW2I7M8"/>
<accession>A0AAW2I7M8</accession>
<feature type="domain" description="Kinesin motor" evidence="12">
    <location>
        <begin position="1"/>
        <end position="305"/>
    </location>
</feature>
<feature type="binding site" evidence="8">
    <location>
        <begin position="61"/>
        <end position="68"/>
    </location>
    <ligand>
        <name>ATP</name>
        <dbReference type="ChEBI" id="CHEBI:30616"/>
    </ligand>
</feature>
<sequence length="694" mass="78781">MEDNEADRNDVLRQNRGGDRQYQFDHVFGEDSSQEMVYQKTTKGLVQDVIEGYNATVFAYGATGSGKTHTMLGTSLDPGIMIRALNDLFNIVKENKSSQNIDVTMSYLEIYNENIRDLLNPSSGFLELREDQKERNIQVVKLSEVSTNSTDEVMRLLQKGNKARTVEPTSANNTSSRSHALLSVTVRQTYSAQNSDRLKARVKQGKLFMIDLAGSERASQTKNRGKRLVEGAHINRSLLALGNCINALSGGARYVNYRDSKLTRLLKDALSGNSHTCMIAHVSPASVHREETKNTLLYADRAKSISNKVGKNVLDISYHVSQYRTIISELRDEITRLRTKITDEEGTQPKQDANSLPKNFRGDEPFNQFVTKRDQLGKLKNQMITTFKEQMRLRRKLLNLDIYLMGLEAEMERQHSIISDWEGRNNRLYKIQSSSGKRSLDTQESAILFLDYFGNDGSFGDGTVEQALQDIAYIEREQEKYLELKTTIERELESQKAKAAALERDLPSKITSEEEKEVLDLIIRVHELEVEKVALQSERLTKDHALRQRDLTILRYDKQRQICEEIITRQRQIMEEGRLNLPLDLQELYLIYQQELHSASYADQNMNEFGITSNSKLPPILGKRPELKRMTFGDSENGFDDSDNSLRTPSSSAGSDWLSSPLPPIPHEDGNSNFGLAPASVLFPPIKALSQEPR</sequence>
<keyword evidence="7" id="KW-0963">Cytoplasm</keyword>
<dbReference type="InterPro" id="IPR036961">
    <property type="entry name" value="Kinesin_motor_dom_sf"/>
</dbReference>
<gene>
    <name evidence="13" type="ORF">PYX00_000198</name>
</gene>
<keyword evidence="3 8" id="KW-0547">Nucleotide-binding</keyword>